<dbReference type="AlphaFoldDB" id="A0A4C9G4I0"/>
<dbReference type="GO" id="GO:0016887">
    <property type="term" value="F:ATP hydrolysis activity"/>
    <property type="evidence" value="ECO:0007669"/>
    <property type="project" value="InterPro"/>
</dbReference>
<dbReference type="InterPro" id="IPR046454">
    <property type="entry name" value="GpA_endonuclease"/>
</dbReference>
<feature type="domain" description="Terminase large subunit GpA endonuclease" evidence="3">
    <location>
        <begin position="301"/>
        <end position="571"/>
    </location>
</feature>
<dbReference type="Pfam" id="PF05876">
    <property type="entry name" value="GpA_ATPase"/>
    <property type="match status" value="1"/>
</dbReference>
<name>A0A4C9G4I0_ECOLX</name>
<dbReference type="EMBL" id="BFXY01000064">
    <property type="protein sequence ID" value="GDH40883.1"/>
    <property type="molecule type" value="Genomic_DNA"/>
</dbReference>
<dbReference type="Pfam" id="PF20454">
    <property type="entry name" value="GpA_nuclease"/>
    <property type="match status" value="1"/>
</dbReference>
<dbReference type="GO" id="GO:0004519">
    <property type="term" value="F:endonuclease activity"/>
    <property type="evidence" value="ECO:0007669"/>
    <property type="project" value="InterPro"/>
</dbReference>
<accession>A0A4C9G4I0</accession>
<feature type="compositionally biased region" description="Basic residues" evidence="1">
    <location>
        <begin position="616"/>
        <end position="627"/>
    </location>
</feature>
<proteinExistence type="predicted"/>
<feature type="region of interest" description="Disordered" evidence="1">
    <location>
        <begin position="594"/>
        <end position="635"/>
    </location>
</feature>
<comment type="caution">
    <text evidence="4">The sequence shown here is derived from an EMBL/GenBank/DDBJ whole genome shotgun (WGS) entry which is preliminary data.</text>
</comment>
<organism evidence="4 5">
    <name type="scientific">Escherichia coli</name>
    <dbReference type="NCBI Taxonomy" id="562"/>
    <lineage>
        <taxon>Bacteria</taxon>
        <taxon>Pseudomonadati</taxon>
        <taxon>Pseudomonadota</taxon>
        <taxon>Gammaproteobacteria</taxon>
        <taxon>Enterobacterales</taxon>
        <taxon>Enterobacteriaceae</taxon>
        <taxon>Escherichia</taxon>
    </lineage>
</organism>
<dbReference type="Gene3D" id="3.40.50.300">
    <property type="entry name" value="P-loop containing nucleotide triphosphate hydrolases"/>
    <property type="match status" value="1"/>
</dbReference>
<evidence type="ECO:0000259" key="3">
    <source>
        <dbReference type="Pfam" id="PF20454"/>
    </source>
</evidence>
<evidence type="ECO:0000313" key="4">
    <source>
        <dbReference type="EMBL" id="GDH40883.1"/>
    </source>
</evidence>
<dbReference type="RefSeq" id="WP_137541751.1">
    <property type="nucleotide sequence ID" value="NZ_BFXY01000064.1"/>
</dbReference>
<gene>
    <name evidence="4" type="ORF">BvCmsKKP061_02090</name>
</gene>
<feature type="domain" description="Phage terminase large subunit GpA ATPase" evidence="2">
    <location>
        <begin position="54"/>
        <end position="292"/>
    </location>
</feature>
<sequence>MKLISNKAKLKKILRNAAKYITPPPKLLPSEWCEANMVLVDGPQAGDKVKLLSFQKGMIDAPFLENKKKYVLMTSAQIGKTTILNGILFNQMANDPCNMIIGQSTAKEMSQYLAGKIRPSIEACDALKDVVTDKNDRNAVNNNNQLQLKTNHFLYMVSLTSPSTLRGKTAKVGLLDEIDAATASEEGDPVALAANRLTTFGDEGRLVVSSTPTSKLGSINQQWLSSDMRMFFVPCPHCGRHQVIEWENVQFEWRNIDGKNLPDPDTARYICPHCKNAWTEGERIRAVAQGEWRATRESEVAGFWISRLYSPFSTIRACVVDFSHAWQSFDLQSFYNTVLGKVYDDQDTAVEANELEQLKTDVSIENIPDDVIFLCSGIDQQLDRAESTILGVAKDKVYILDHRSFYDHNCERYESPVWDRLVNFKKTKFYNVNGERVPMLASFLDTSNGRFTQAGYRICGKWKNLHAIKGSSSGNAPVIPVKPTRTGGHELLMLGVNVGKSAVREMLVRNLKDNPHIGLEISETVPDDYLDQLLSESIKRTTTGVRWVKNPGSTRNEALDCLVYSYAASRYVLSKMSWDKLIAMKDSLNRVVEEPVKAPKSQSDEQIEENKPITRPQRKNIARRPNRGRSWVTSF</sequence>
<evidence type="ECO:0000313" key="5">
    <source>
        <dbReference type="Proteomes" id="UP000303027"/>
    </source>
</evidence>
<evidence type="ECO:0000256" key="1">
    <source>
        <dbReference type="SAM" id="MobiDB-lite"/>
    </source>
</evidence>
<dbReference type="InterPro" id="IPR027417">
    <property type="entry name" value="P-loop_NTPase"/>
</dbReference>
<evidence type="ECO:0000259" key="2">
    <source>
        <dbReference type="Pfam" id="PF05876"/>
    </source>
</evidence>
<protein>
    <submittedName>
        <fullName evidence="4">Phage terminase large subunit</fullName>
    </submittedName>
</protein>
<reference evidence="4 5" key="1">
    <citation type="submission" date="2018-04" db="EMBL/GenBank/DDBJ databases">
        <title>Large scale genomics of bovine and human commensal E. coli to reveal the emerging process of EHEC.</title>
        <authorList>
            <person name="Arimizu Y."/>
            <person name="Ogura Y."/>
        </authorList>
    </citation>
    <scope>NUCLEOTIDE SEQUENCE [LARGE SCALE GENOMIC DNA]</scope>
    <source>
        <strain evidence="4 5">KK-P061</strain>
    </source>
</reference>
<dbReference type="Proteomes" id="UP000303027">
    <property type="component" value="Unassembled WGS sequence"/>
</dbReference>
<dbReference type="InterPro" id="IPR046453">
    <property type="entry name" value="GpA_ATPase"/>
</dbReference>